<comment type="caution">
    <text evidence="1">The sequence shown here is derived from an EMBL/GenBank/DDBJ whole genome shotgun (WGS) entry which is preliminary data.</text>
</comment>
<accession>A0ABY1EGK5</accession>
<gene>
    <name evidence="1" type="ORF">SAMN05216274_11460</name>
</gene>
<proteinExistence type="predicted"/>
<protein>
    <submittedName>
        <fullName evidence="1">Uncharacterized protein</fullName>
    </submittedName>
</protein>
<evidence type="ECO:0000313" key="1">
    <source>
        <dbReference type="EMBL" id="SFH76724.1"/>
    </source>
</evidence>
<organism evidence="1 2">
    <name type="scientific">Cryobacterium levicorallinum</name>
    <dbReference type="NCBI Taxonomy" id="995038"/>
    <lineage>
        <taxon>Bacteria</taxon>
        <taxon>Bacillati</taxon>
        <taxon>Actinomycetota</taxon>
        <taxon>Actinomycetes</taxon>
        <taxon>Micrococcales</taxon>
        <taxon>Microbacteriaceae</taxon>
        <taxon>Cryobacterium</taxon>
    </lineage>
</organism>
<evidence type="ECO:0000313" key="2">
    <source>
        <dbReference type="Proteomes" id="UP000199681"/>
    </source>
</evidence>
<dbReference type="Proteomes" id="UP000199681">
    <property type="component" value="Unassembled WGS sequence"/>
</dbReference>
<name>A0ABY1EGK5_9MICO</name>
<keyword evidence="2" id="KW-1185">Reference proteome</keyword>
<sequence length="137" mass="16004">MGTDSFKGKLLLVKEFHQRWPADTEEVRCLLSGERLRLRQDTDSEPSLHGFNYLQENPMDLLWNFHLVTRCGAGEEVMRKWGLSIGRFMCRKKIVHAGDTSQIVADVCLLTQCHRVAHHFSLSERNVTYLCRFRLRI</sequence>
<dbReference type="EMBL" id="FOPW01000014">
    <property type="protein sequence ID" value="SFH76724.1"/>
    <property type="molecule type" value="Genomic_DNA"/>
</dbReference>
<reference evidence="1 2" key="1">
    <citation type="submission" date="2016-10" db="EMBL/GenBank/DDBJ databases">
        <authorList>
            <person name="Varghese N."/>
            <person name="Submissions S."/>
        </authorList>
    </citation>
    <scope>NUCLEOTIDE SEQUENCE [LARGE SCALE GENOMIC DNA]</scope>
    <source>
        <strain evidence="1 2">GMCC 1.11211</strain>
    </source>
</reference>